<reference evidence="2" key="1">
    <citation type="journal article" date="2022" name="Int. J. Mol. Sci.">
        <title>Phenotypic and Genotypic Virulence Characterisation of Staphylococcus pettenkoferi Strains Isolated from Human Bloodstream and Diabetic Foot Infections.</title>
        <authorList>
            <person name="Magnan C."/>
            <person name="Ahmad-Mansour N."/>
            <person name="Pouget C."/>
            <person name="Morsli M."/>
            <person name="Huc-Brandt S."/>
            <person name="Pantel A."/>
            <person name="Dunyach-Remy C."/>
            <person name="Sotto A."/>
            <person name="Molle V."/>
            <person name="Lavigne J.-P."/>
        </authorList>
    </citation>
    <scope>NUCLEOTIDE SEQUENCE</scope>
    <source>
        <strain evidence="2">NSP012P</strain>
    </source>
</reference>
<protein>
    <submittedName>
        <fullName evidence="3">Uncharacterized protein</fullName>
    </submittedName>
</protein>
<dbReference type="EMBL" id="JANSKX010000027">
    <property type="protein sequence ID" value="MCY1595214.1"/>
    <property type="molecule type" value="Genomic_DNA"/>
</dbReference>
<dbReference type="Proteomes" id="UP001081438">
    <property type="component" value="Unassembled WGS sequence"/>
</dbReference>
<proteinExistence type="predicted"/>
<organism evidence="3 5">
    <name type="scientific">Staphylococcus pettenkoferi</name>
    <dbReference type="NCBI Taxonomy" id="170573"/>
    <lineage>
        <taxon>Bacteria</taxon>
        <taxon>Bacillati</taxon>
        <taxon>Bacillota</taxon>
        <taxon>Bacilli</taxon>
        <taxon>Bacillales</taxon>
        <taxon>Staphylococcaceae</taxon>
        <taxon>Staphylococcus</taxon>
    </lineage>
</organism>
<sequence>MTKRYIKVLVLYVLSTLIPTLVTCKLDGKPFLKWTVRTLAGYGLFAYGLRLFSKFKK</sequence>
<keyword evidence="4" id="KW-1185">Reference proteome</keyword>
<keyword evidence="1" id="KW-0472">Membrane</keyword>
<feature type="transmembrane region" description="Helical" evidence="1">
    <location>
        <begin position="34"/>
        <end position="52"/>
    </location>
</feature>
<comment type="caution">
    <text evidence="3">The sequence shown here is derived from an EMBL/GenBank/DDBJ whole genome shotgun (WGS) entry which is preliminary data.</text>
</comment>
<evidence type="ECO:0000313" key="2">
    <source>
        <dbReference type="EMBL" id="MCY1584172.1"/>
    </source>
</evidence>
<evidence type="ECO:0000313" key="5">
    <source>
        <dbReference type="Proteomes" id="UP001081438"/>
    </source>
</evidence>
<evidence type="ECO:0000313" key="3">
    <source>
        <dbReference type="EMBL" id="MCY1595214.1"/>
    </source>
</evidence>
<reference evidence="2" key="3">
    <citation type="submission" date="2022-08" db="EMBL/GenBank/DDBJ databases">
        <authorList>
            <person name="Magnan C."/>
        </authorList>
    </citation>
    <scope>NUCLEOTIDE SEQUENCE</scope>
    <source>
        <strain evidence="2">NSP012P</strain>
    </source>
</reference>
<dbReference type="Proteomes" id="UP001072952">
    <property type="component" value="Unassembled WGS sequence"/>
</dbReference>
<evidence type="ECO:0000256" key="1">
    <source>
        <dbReference type="SAM" id="Phobius"/>
    </source>
</evidence>
<keyword evidence="1" id="KW-1133">Transmembrane helix</keyword>
<accession>A0A9Q4D9A1</accession>
<dbReference type="EMBL" id="JANSLD010000046">
    <property type="protein sequence ID" value="MCY1584172.1"/>
    <property type="molecule type" value="Genomic_DNA"/>
</dbReference>
<name>A0A9Q4D9A1_9STAP</name>
<evidence type="ECO:0000313" key="4">
    <source>
        <dbReference type="Proteomes" id="UP001072952"/>
    </source>
</evidence>
<keyword evidence="1" id="KW-0812">Transmembrane</keyword>
<reference evidence="3" key="2">
    <citation type="journal article" date="2022" name="Int. J. Mol. Sci.">
        <title>Phenotypic and genotypic virulence characterisation of Staphylococcus pettenkoferi strains isolated from human bloodstream and diabetic foot infections.</title>
        <authorList>
            <person name="Magnan C."/>
        </authorList>
    </citation>
    <scope>NUCLEOTIDE SEQUENCE</scope>
    <source>
        <strain evidence="3">NSP020P</strain>
    </source>
</reference>
<dbReference type="AlphaFoldDB" id="A0A9Q4D9A1"/>
<gene>
    <name evidence="3" type="ORF">NW112_08190</name>
    <name evidence="2" type="ORF">NW133_11780</name>
</gene>